<gene>
    <name evidence="2" type="ORF">SAMN05444007_11721</name>
</gene>
<dbReference type="Gene3D" id="3.30.70.100">
    <property type="match status" value="1"/>
</dbReference>
<protein>
    <submittedName>
        <fullName evidence="2">Quinol monooxygenase YgiN</fullName>
    </submittedName>
</protein>
<dbReference type="OrthoDB" id="287932at2"/>
<dbReference type="PANTHER" id="PTHR33336">
    <property type="entry name" value="QUINOL MONOOXYGENASE YGIN-RELATED"/>
    <property type="match status" value="1"/>
</dbReference>
<dbReference type="RefSeq" id="WP_092371292.1">
    <property type="nucleotide sequence ID" value="NZ_BMGV01000001.1"/>
</dbReference>
<dbReference type="InterPro" id="IPR011008">
    <property type="entry name" value="Dimeric_a/b-barrel"/>
</dbReference>
<reference evidence="2 3" key="1">
    <citation type="submission" date="2016-10" db="EMBL/GenBank/DDBJ databases">
        <authorList>
            <person name="de Groot N.N."/>
        </authorList>
    </citation>
    <scope>NUCLEOTIDE SEQUENCE [LARGE SCALE GENOMIC DNA]</scope>
    <source>
        <strain evidence="2 3">DSM 29340</strain>
    </source>
</reference>
<accession>A0A1H7E1K0</accession>
<keyword evidence="2" id="KW-0560">Oxidoreductase</keyword>
<dbReference type="Pfam" id="PF03992">
    <property type="entry name" value="ABM"/>
    <property type="match status" value="1"/>
</dbReference>
<sequence length="99" mass="11213">MLIVTGTIELDEDSVAPAREAARVMMEETRREDGCLTYEFAQVIGTETRFRIYEEWRDRAALEAHFATPHMATFRAALAGLNVVSRRLVTISDGRIEPL</sequence>
<proteinExistence type="predicted"/>
<evidence type="ECO:0000259" key="1">
    <source>
        <dbReference type="PROSITE" id="PS51725"/>
    </source>
</evidence>
<dbReference type="InterPro" id="IPR050744">
    <property type="entry name" value="AI-2_Isomerase_LsrG"/>
</dbReference>
<keyword evidence="3" id="KW-1185">Reference proteome</keyword>
<dbReference type="PANTHER" id="PTHR33336:SF15">
    <property type="entry name" value="ABM DOMAIN-CONTAINING PROTEIN"/>
    <property type="match status" value="1"/>
</dbReference>
<dbReference type="InterPro" id="IPR007138">
    <property type="entry name" value="ABM_dom"/>
</dbReference>
<dbReference type="GO" id="GO:0004497">
    <property type="term" value="F:monooxygenase activity"/>
    <property type="evidence" value="ECO:0007669"/>
    <property type="project" value="UniProtKB-KW"/>
</dbReference>
<dbReference type="Proteomes" id="UP000199379">
    <property type="component" value="Unassembled WGS sequence"/>
</dbReference>
<dbReference type="PROSITE" id="PS51725">
    <property type="entry name" value="ABM"/>
    <property type="match status" value="1"/>
</dbReference>
<dbReference type="SUPFAM" id="SSF54909">
    <property type="entry name" value="Dimeric alpha+beta barrel"/>
    <property type="match status" value="1"/>
</dbReference>
<feature type="domain" description="ABM" evidence="1">
    <location>
        <begin position="2"/>
        <end position="92"/>
    </location>
</feature>
<dbReference type="STRING" id="1227549.SAMN05444007_11721"/>
<name>A0A1H7E1K0_9RHOB</name>
<keyword evidence="2" id="KW-0503">Monooxygenase</keyword>
<evidence type="ECO:0000313" key="2">
    <source>
        <dbReference type="EMBL" id="SEK06937.1"/>
    </source>
</evidence>
<evidence type="ECO:0000313" key="3">
    <source>
        <dbReference type="Proteomes" id="UP000199379"/>
    </source>
</evidence>
<dbReference type="EMBL" id="FNYD01000017">
    <property type="protein sequence ID" value="SEK06937.1"/>
    <property type="molecule type" value="Genomic_DNA"/>
</dbReference>
<dbReference type="AlphaFoldDB" id="A0A1H7E1K0"/>
<organism evidence="2 3">
    <name type="scientific">Cribrihabitans marinus</name>
    <dbReference type="NCBI Taxonomy" id="1227549"/>
    <lineage>
        <taxon>Bacteria</taxon>
        <taxon>Pseudomonadati</taxon>
        <taxon>Pseudomonadota</taxon>
        <taxon>Alphaproteobacteria</taxon>
        <taxon>Rhodobacterales</taxon>
        <taxon>Paracoccaceae</taxon>
        <taxon>Cribrihabitans</taxon>
    </lineage>
</organism>